<sequence length="53" mass="6689">MFPWLQEMSLHHHQNGQNPTNSGYQMNPWMPYQPWYYSPQPYPMYMLPPRRFW</sequence>
<proteinExistence type="predicted"/>
<comment type="caution">
    <text evidence="1">The sequence shown here is derived from an EMBL/GenBank/DDBJ whole genome shotgun (WGS) entry which is preliminary data.</text>
</comment>
<reference evidence="1" key="1">
    <citation type="journal article" date="2014" name="Genome Announc.">
        <title>Draft Genome Sequences of Three Alkaliphilic Bacillus Strains, Bacillus wakoensis JCM 9140T, Bacillus akibai JCM 9157T, and Bacillus hemicellulosilyticus JCM 9152T.</title>
        <authorList>
            <person name="Yuki M."/>
            <person name="Oshima K."/>
            <person name="Suda W."/>
            <person name="Oshida Y."/>
            <person name="Kitamura K."/>
            <person name="Iida T."/>
            <person name="Hattori M."/>
            <person name="Ohkuma M."/>
        </authorList>
    </citation>
    <scope>NUCLEOTIDE SEQUENCE [LARGE SCALE GENOMIC DNA]</scope>
    <source>
        <strain evidence="1">JCM 9140</strain>
    </source>
</reference>
<gene>
    <name evidence="1" type="ORF">JCM9140_4358</name>
</gene>
<accession>W4Q8Z1</accession>
<dbReference type="RefSeq" id="WP_156314930.1">
    <property type="nucleotide sequence ID" value="NZ_BAUT01000085.1"/>
</dbReference>
<organism evidence="1 2">
    <name type="scientific">Halalkalibacter wakoensis JCM 9140</name>
    <dbReference type="NCBI Taxonomy" id="1236970"/>
    <lineage>
        <taxon>Bacteria</taxon>
        <taxon>Bacillati</taxon>
        <taxon>Bacillota</taxon>
        <taxon>Bacilli</taxon>
        <taxon>Bacillales</taxon>
        <taxon>Bacillaceae</taxon>
        <taxon>Halalkalibacter</taxon>
    </lineage>
</organism>
<dbReference type="EMBL" id="BAUT01000085">
    <property type="protein sequence ID" value="GAE28153.1"/>
    <property type="molecule type" value="Genomic_DNA"/>
</dbReference>
<protein>
    <submittedName>
        <fullName evidence="1">Uncharacterized protein</fullName>
    </submittedName>
</protein>
<evidence type="ECO:0000313" key="1">
    <source>
        <dbReference type="EMBL" id="GAE28153.1"/>
    </source>
</evidence>
<keyword evidence="2" id="KW-1185">Reference proteome</keyword>
<dbReference type="AlphaFoldDB" id="W4Q8Z1"/>
<evidence type="ECO:0000313" key="2">
    <source>
        <dbReference type="Proteomes" id="UP000018890"/>
    </source>
</evidence>
<name>W4Q8Z1_9BACI</name>
<dbReference type="Proteomes" id="UP000018890">
    <property type="component" value="Unassembled WGS sequence"/>
</dbReference>